<dbReference type="GO" id="GO:0006508">
    <property type="term" value="P:proteolysis"/>
    <property type="evidence" value="ECO:0007669"/>
    <property type="project" value="InterPro"/>
</dbReference>
<dbReference type="Proteomes" id="UP000321907">
    <property type="component" value="Unassembled WGS sequence"/>
</dbReference>
<dbReference type="OrthoDB" id="1491023at2"/>
<dbReference type="EMBL" id="VOXD01000002">
    <property type="protein sequence ID" value="TXF91455.1"/>
    <property type="molecule type" value="Genomic_DNA"/>
</dbReference>
<protein>
    <recommendedName>
        <fullName evidence="2">Peptidase C1A papain C-terminal domain-containing protein</fullName>
    </recommendedName>
</protein>
<feature type="signal peptide" evidence="1">
    <location>
        <begin position="1"/>
        <end position="20"/>
    </location>
</feature>
<dbReference type="RefSeq" id="WP_147928995.1">
    <property type="nucleotide sequence ID" value="NZ_VOXD01000002.1"/>
</dbReference>
<evidence type="ECO:0000313" key="3">
    <source>
        <dbReference type="EMBL" id="TXF91455.1"/>
    </source>
</evidence>
<name>A0A5C7FJI9_9BACT</name>
<reference evidence="3 4" key="1">
    <citation type="submission" date="2019-08" db="EMBL/GenBank/DDBJ databases">
        <title>Lewinella sp. strain SSH13 Genome sequencing and assembly.</title>
        <authorList>
            <person name="Kim I."/>
        </authorList>
    </citation>
    <scope>NUCLEOTIDE SEQUENCE [LARGE SCALE GENOMIC DNA]</scope>
    <source>
        <strain evidence="3 4">SSH13</strain>
    </source>
</reference>
<dbReference type="Gene3D" id="3.90.70.10">
    <property type="entry name" value="Cysteine proteinases"/>
    <property type="match status" value="1"/>
</dbReference>
<feature type="domain" description="Peptidase C1A papain C-terminal" evidence="2">
    <location>
        <begin position="73"/>
        <end position="253"/>
    </location>
</feature>
<dbReference type="InterPro" id="IPR038765">
    <property type="entry name" value="Papain-like_cys_pep_sf"/>
</dbReference>
<feature type="chain" id="PRO_5022897196" description="Peptidase C1A papain C-terminal domain-containing protein" evidence="1">
    <location>
        <begin position="21"/>
        <end position="269"/>
    </location>
</feature>
<evidence type="ECO:0000259" key="2">
    <source>
        <dbReference type="Pfam" id="PF00112"/>
    </source>
</evidence>
<sequence length="269" mass="29935">MNRGLLTLLFLSFVCTCASAQPTYNSTQKNTTAVLGLEGSAVLDQMMFYIPGIGSNSREELVRQNIKSYMMPIRQAPSAQMEWAYALAGAVEFYQNLNNNYKDNLSPDYLTLNLAAQGKKPAMEDGLRFLIQQGTVSAAIVPYGTATIPTAVYSVPKYTISNFGYLFRPETRPRNRIFESRKALSRGNPIIVELNTDNTFTSLSTSSYSTATPTGETHYLTVVGYDDNTNTFELRGIFGRHWADAGYVRISYDDFGRLARTGYVIIPKP</sequence>
<comment type="caution">
    <text evidence="3">The sequence shown here is derived from an EMBL/GenBank/DDBJ whole genome shotgun (WGS) entry which is preliminary data.</text>
</comment>
<organism evidence="3 4">
    <name type="scientific">Neolewinella aurantiaca</name>
    <dbReference type="NCBI Taxonomy" id="2602767"/>
    <lineage>
        <taxon>Bacteria</taxon>
        <taxon>Pseudomonadati</taxon>
        <taxon>Bacteroidota</taxon>
        <taxon>Saprospiria</taxon>
        <taxon>Saprospirales</taxon>
        <taxon>Lewinellaceae</taxon>
        <taxon>Neolewinella</taxon>
    </lineage>
</organism>
<dbReference type="InterPro" id="IPR000668">
    <property type="entry name" value="Peptidase_C1A_C"/>
</dbReference>
<dbReference type="SUPFAM" id="SSF54001">
    <property type="entry name" value="Cysteine proteinases"/>
    <property type="match status" value="1"/>
</dbReference>
<proteinExistence type="predicted"/>
<evidence type="ECO:0000256" key="1">
    <source>
        <dbReference type="SAM" id="SignalP"/>
    </source>
</evidence>
<keyword evidence="4" id="KW-1185">Reference proteome</keyword>
<dbReference type="GO" id="GO:0008234">
    <property type="term" value="F:cysteine-type peptidase activity"/>
    <property type="evidence" value="ECO:0007669"/>
    <property type="project" value="InterPro"/>
</dbReference>
<accession>A0A5C7FJI9</accession>
<keyword evidence="1" id="KW-0732">Signal</keyword>
<gene>
    <name evidence="3" type="ORF">FUA23_01815</name>
</gene>
<dbReference type="Pfam" id="PF00112">
    <property type="entry name" value="Peptidase_C1"/>
    <property type="match status" value="1"/>
</dbReference>
<evidence type="ECO:0000313" key="4">
    <source>
        <dbReference type="Proteomes" id="UP000321907"/>
    </source>
</evidence>
<dbReference type="AlphaFoldDB" id="A0A5C7FJI9"/>